<dbReference type="Proteomes" id="UP000033651">
    <property type="component" value="Unassembled WGS sequence"/>
</dbReference>
<dbReference type="AlphaFoldDB" id="A0A0F3KLL3"/>
<reference evidence="1 2" key="1">
    <citation type="submission" date="2015-03" db="EMBL/GenBank/DDBJ databases">
        <title>Draft genome sequence of Luteibacter yeojuensis strain SU11.</title>
        <authorList>
            <person name="Sulaiman J."/>
            <person name="Priya K."/>
            <person name="Chan K.-G."/>
        </authorList>
    </citation>
    <scope>NUCLEOTIDE SEQUENCE [LARGE SCALE GENOMIC DNA]</scope>
    <source>
        <strain evidence="1 2">SU11</strain>
    </source>
</reference>
<accession>A0A0F3KLL3</accession>
<organism evidence="1 2">
    <name type="scientific">Luteibacter yeojuensis</name>
    <dbReference type="NCBI Taxonomy" id="345309"/>
    <lineage>
        <taxon>Bacteria</taxon>
        <taxon>Pseudomonadati</taxon>
        <taxon>Pseudomonadota</taxon>
        <taxon>Gammaproteobacteria</taxon>
        <taxon>Lysobacterales</taxon>
        <taxon>Rhodanobacteraceae</taxon>
        <taxon>Luteibacter</taxon>
    </lineage>
</organism>
<dbReference type="OrthoDB" id="5954510at2"/>
<sequence>MLSASTVHAVPVKQRIPRVSSPPLQKFRHRRLAQDPSILSYLAQPAGALGTHIQALDFRHAPFNLIPAGGVRAFGEMIIIAGESTLRVGCPDNEEGDRCVLTGVRGRHNDCMILFRHAYGTVTCRLGVGAITADAHIGFLQHGDFAEVRTFSFTRPREAGAQGDAGFWTTLQYSARHLNELQGMVWRGGTLCIESLVLEP</sequence>
<evidence type="ECO:0000313" key="2">
    <source>
        <dbReference type="Proteomes" id="UP000033651"/>
    </source>
</evidence>
<dbReference type="EMBL" id="JZRB01000027">
    <property type="protein sequence ID" value="KJV31882.1"/>
    <property type="molecule type" value="Genomic_DNA"/>
</dbReference>
<gene>
    <name evidence="1" type="ORF">VI08_12910</name>
</gene>
<comment type="caution">
    <text evidence="1">The sequence shown here is derived from an EMBL/GenBank/DDBJ whole genome shotgun (WGS) entry which is preliminary data.</text>
</comment>
<keyword evidence="2" id="KW-1185">Reference proteome</keyword>
<protein>
    <submittedName>
        <fullName evidence="1">Uncharacterized protein</fullName>
    </submittedName>
</protein>
<name>A0A0F3KLL3_9GAMM</name>
<proteinExistence type="predicted"/>
<dbReference type="PATRIC" id="fig|345309.4.peg.1929"/>
<evidence type="ECO:0000313" key="1">
    <source>
        <dbReference type="EMBL" id="KJV31882.1"/>
    </source>
</evidence>
<dbReference type="RefSeq" id="WP_045830013.1">
    <property type="nucleotide sequence ID" value="NZ_JZRB01000027.1"/>
</dbReference>